<protein>
    <recommendedName>
        <fullName evidence="9">Cell shape-determining protein MreB</fullName>
    </recommendedName>
</protein>
<keyword evidence="8" id="KW-1185">Reference proteome</keyword>
<evidence type="ECO:0000256" key="1">
    <source>
        <dbReference type="ARBA" id="ARBA00004496"/>
    </source>
</evidence>
<keyword evidence="5" id="KW-0133">Cell shape</keyword>
<keyword evidence="2" id="KW-0963">Cytoplasm</keyword>
<reference evidence="7 8" key="1">
    <citation type="submission" date="2017-03" db="EMBL/GenBank/DDBJ databases">
        <title>Complete genome sequence of Blastomonas fulva degrading microcsystin LR.</title>
        <authorList>
            <person name="Lee H.-g."/>
            <person name="Jin L."/>
            <person name="oh H.-M."/>
        </authorList>
    </citation>
    <scope>NUCLEOTIDE SEQUENCE [LARGE SCALE GENOMIC DNA]</scope>
    <source>
        <strain evidence="7 8">T2</strain>
    </source>
</reference>
<accession>A0ABM6M8Y5</accession>
<evidence type="ECO:0000256" key="2">
    <source>
        <dbReference type="ARBA" id="ARBA00022490"/>
    </source>
</evidence>
<comment type="similarity">
    <text evidence="6">Belongs to the FtsA/MreB family.</text>
</comment>
<evidence type="ECO:0000313" key="7">
    <source>
        <dbReference type="EMBL" id="ASR52432.1"/>
    </source>
</evidence>
<evidence type="ECO:0000256" key="6">
    <source>
        <dbReference type="ARBA" id="ARBA00023458"/>
    </source>
</evidence>
<evidence type="ECO:0000256" key="5">
    <source>
        <dbReference type="ARBA" id="ARBA00022960"/>
    </source>
</evidence>
<organism evidence="7 8">
    <name type="scientific">Blastomonas fulva</name>
    <dbReference type="NCBI Taxonomy" id="1550728"/>
    <lineage>
        <taxon>Bacteria</taxon>
        <taxon>Pseudomonadati</taxon>
        <taxon>Pseudomonadota</taxon>
        <taxon>Alphaproteobacteria</taxon>
        <taxon>Sphingomonadales</taxon>
        <taxon>Sphingomonadaceae</taxon>
        <taxon>Blastomonas</taxon>
    </lineage>
</organism>
<dbReference type="Proteomes" id="UP000258016">
    <property type="component" value="Chromosome"/>
</dbReference>
<gene>
    <name evidence="7" type="ORF">B5J99_14005</name>
</gene>
<proteinExistence type="inferred from homology"/>
<dbReference type="PANTHER" id="PTHR42749">
    <property type="entry name" value="CELL SHAPE-DETERMINING PROTEIN MREB"/>
    <property type="match status" value="1"/>
</dbReference>
<name>A0ABM6M8Y5_9SPHN</name>
<evidence type="ECO:0000256" key="3">
    <source>
        <dbReference type="ARBA" id="ARBA00022741"/>
    </source>
</evidence>
<evidence type="ECO:0000256" key="4">
    <source>
        <dbReference type="ARBA" id="ARBA00022840"/>
    </source>
</evidence>
<sequence>MTYFPFFTRTQKPDLAIDLGTANMRMVIQGIGCVFDEPSLCCFEDIGGRPRFIAAGTAVQAMVDRAPKNLRVRRPLARGVLQDIEATSELLKHGLTSISGRVRRYGSRVLIGLPADATKAEANALLAAADDAGIAQVELVREPFAAAIGAGLPVGEARASMIVECGAGTTEIAVFSIDGQCKTRSVRIGGQNLDEAIAEYLQTKHHFLIGRQTAETLKKELSDRTSKSSPAENVVQAKGRDLRTALPGTLSLPCSAFDPVFEKHFSRFAEATRTVLGELSPDLAADLLDGQIIATGGGISARFLAKAIERECGVSVVLARDASGCVAKGLQYLLEN</sequence>
<dbReference type="Gene3D" id="3.30.420.40">
    <property type="match status" value="2"/>
</dbReference>
<dbReference type="InterPro" id="IPR056546">
    <property type="entry name" value="MreB_MamK-like"/>
</dbReference>
<dbReference type="InterPro" id="IPR043129">
    <property type="entry name" value="ATPase_NBD"/>
</dbReference>
<evidence type="ECO:0000313" key="8">
    <source>
        <dbReference type="Proteomes" id="UP000258016"/>
    </source>
</evidence>
<dbReference type="SUPFAM" id="SSF53067">
    <property type="entry name" value="Actin-like ATPase domain"/>
    <property type="match status" value="2"/>
</dbReference>
<evidence type="ECO:0008006" key="9">
    <source>
        <dbReference type="Google" id="ProtNLM"/>
    </source>
</evidence>
<keyword evidence="3" id="KW-0547">Nucleotide-binding</keyword>
<dbReference type="GeneID" id="303486693"/>
<keyword evidence="4" id="KW-0067">ATP-binding</keyword>
<dbReference type="RefSeq" id="WP_117352714.1">
    <property type="nucleotide sequence ID" value="NZ_CP020083.1"/>
</dbReference>
<dbReference type="PANTHER" id="PTHR42749:SF1">
    <property type="entry name" value="CELL SHAPE-DETERMINING PROTEIN MREB"/>
    <property type="match status" value="1"/>
</dbReference>
<dbReference type="EMBL" id="CP020083">
    <property type="protein sequence ID" value="ASR52432.1"/>
    <property type="molecule type" value="Genomic_DNA"/>
</dbReference>
<dbReference type="PRINTS" id="PR01652">
    <property type="entry name" value="SHAPEPROTEIN"/>
</dbReference>
<dbReference type="Pfam" id="PF06723">
    <property type="entry name" value="MreB_Mbl"/>
    <property type="match status" value="1"/>
</dbReference>
<comment type="subcellular location">
    <subcellularLocation>
        <location evidence="1">Cytoplasm</location>
    </subcellularLocation>
</comment>
<dbReference type="InterPro" id="IPR004753">
    <property type="entry name" value="MreB"/>
</dbReference>